<evidence type="ECO:0000259" key="1">
    <source>
        <dbReference type="Pfam" id="PF01425"/>
    </source>
</evidence>
<dbReference type="PANTHER" id="PTHR42678:SF34">
    <property type="entry name" value="OS04G0183300 PROTEIN"/>
    <property type="match status" value="1"/>
</dbReference>
<evidence type="ECO:0000313" key="3">
    <source>
        <dbReference type="Proteomes" id="UP000304148"/>
    </source>
</evidence>
<reference evidence="3" key="1">
    <citation type="submission" date="2018-08" db="EMBL/GenBank/DDBJ databases">
        <authorList>
            <person name="Chevrot R."/>
        </authorList>
    </citation>
    <scope>NUCLEOTIDE SEQUENCE [LARGE SCALE GENOMIC DNA]</scope>
</reference>
<feature type="domain" description="Amidase" evidence="1">
    <location>
        <begin position="45"/>
        <end position="488"/>
    </location>
</feature>
<dbReference type="Gene3D" id="3.90.1300.10">
    <property type="entry name" value="Amidase signature (AS) domain"/>
    <property type="match status" value="1"/>
</dbReference>
<organism evidence="2 3">
    <name type="scientific">Paenibacillus alvei</name>
    <name type="common">Bacillus alvei</name>
    <dbReference type="NCBI Taxonomy" id="44250"/>
    <lineage>
        <taxon>Bacteria</taxon>
        <taxon>Bacillati</taxon>
        <taxon>Bacillota</taxon>
        <taxon>Bacilli</taxon>
        <taxon>Bacillales</taxon>
        <taxon>Paenibacillaceae</taxon>
        <taxon>Paenibacillus</taxon>
    </lineage>
</organism>
<dbReference type="NCBIfam" id="NF005300">
    <property type="entry name" value="PRK06828.1"/>
    <property type="match status" value="1"/>
</dbReference>
<accession>A0A383R9A5</accession>
<proteinExistence type="predicted"/>
<dbReference type="SUPFAM" id="SSF75304">
    <property type="entry name" value="Amidase signature (AS) enzymes"/>
    <property type="match status" value="1"/>
</dbReference>
<dbReference type="EMBL" id="LS992241">
    <property type="protein sequence ID" value="SYX83363.1"/>
    <property type="molecule type" value="Genomic_DNA"/>
</dbReference>
<sequence>MIDLEKDMTEKVVESNMESLSTWIIEADISSMQEAMNAGELTAEELVNVYLERIRKVDSELRSILEVNPDAIAIARELDKERQERGCRGMLHGIPIVLKDNIDTHDRLHTSAGSIALAEWIAPEDSYVAARLREAGAIILGKANMTEWANFMSSIMWAGYSSRGGLTLNPYGPGELFVGGSSSGSAVAVAANLTAAAIGTETSGSIISPSSQNGIVGIKPTLGLVSRSGMIPITMSQDTAGPMGRTVRDAAIVLGAMIGVDEQDEFSQTSKSRFYRDYTPFLDESFIAQARIGIPRYYYQDLDEARLTIMESAIEVLRSKGATIIDPVELSCQHVKWDSNVLRYEFKKALNDYLARLDNTMPVHSLKEVIAYNEAHADIALRYGQNVLLWAEETSGTLTEPEYHASLTRNQEEARHGIDDVLNKHQLDALFFLGNEHGSELAARAGYPSITIPAGYAETGIIAPGGYTTKGPQGVTFVGRAYAEPTLLKLAYGYEQATKHRVAPQLGPQ</sequence>
<protein>
    <submittedName>
        <fullName evidence="2">Amidase</fullName>
    </submittedName>
</protein>
<name>A0A383R9A5_PAEAL</name>
<gene>
    <name evidence="2" type="ORF">PBLR_11785</name>
</gene>
<dbReference type="AlphaFoldDB" id="A0A383R9A5"/>
<dbReference type="Proteomes" id="UP000304148">
    <property type="component" value="Chromosome"/>
</dbReference>
<dbReference type="InterPro" id="IPR036928">
    <property type="entry name" value="AS_sf"/>
</dbReference>
<dbReference type="PANTHER" id="PTHR42678">
    <property type="entry name" value="AMIDASE"/>
    <property type="match status" value="1"/>
</dbReference>
<dbReference type="Pfam" id="PF01425">
    <property type="entry name" value="Amidase"/>
    <property type="match status" value="1"/>
</dbReference>
<evidence type="ECO:0000313" key="2">
    <source>
        <dbReference type="EMBL" id="SYX83363.1"/>
    </source>
</evidence>
<dbReference type="InterPro" id="IPR023631">
    <property type="entry name" value="Amidase_dom"/>
</dbReference>